<protein>
    <submittedName>
        <fullName evidence="2">Uncharacterized protein</fullName>
    </submittedName>
</protein>
<dbReference type="Proteomes" id="UP000017834">
    <property type="component" value="Unassembled WGS sequence"/>
</dbReference>
<dbReference type="EMBL" id="AXOM01000048">
    <property type="protein sequence ID" value="ESS57471.1"/>
    <property type="molecule type" value="Genomic_DNA"/>
</dbReference>
<keyword evidence="3" id="KW-1185">Reference proteome</keyword>
<proteinExistence type="predicted"/>
<evidence type="ECO:0000313" key="3">
    <source>
        <dbReference type="Proteomes" id="UP000017834"/>
    </source>
</evidence>
<reference evidence="2 3" key="1">
    <citation type="journal article" date="2014" name="Genome Announc.">
        <title>Draft Genome Sequence of Enterobacter cloacae Strain S611.</title>
        <authorList>
            <person name="Wang D."/>
            <person name="Han C.S."/>
            <person name="Dichosa A.E."/>
            <person name="Gleasner C.D."/>
            <person name="Johnson S.L."/>
            <person name="Daligault H.E."/>
            <person name="Davenport K.W."/>
            <person name="Li P.E."/>
            <person name="Pierson E.A."/>
            <person name="Pierson L.S.III."/>
        </authorList>
    </citation>
    <scope>NUCLEOTIDE SEQUENCE [LARGE SCALE GENOMIC DNA]</scope>
    <source>
        <strain evidence="2 3">S611</strain>
    </source>
</reference>
<feature type="region of interest" description="Disordered" evidence="1">
    <location>
        <begin position="18"/>
        <end position="44"/>
    </location>
</feature>
<sequence length="44" mass="4867">MLSVKRTLLSNQNDNFFAHLPKNAKGAGKKKPLREGRGKAMSEP</sequence>
<accession>A0ABN0Q5W9</accession>
<gene>
    <name evidence="2" type="ORF">EDP2_868</name>
</gene>
<name>A0ABN0Q5W9_ENTCL</name>
<organism evidence="2 3">
    <name type="scientific">Enterobacter cloacae S611</name>
    <dbReference type="NCBI Taxonomy" id="1399146"/>
    <lineage>
        <taxon>Bacteria</taxon>
        <taxon>Pseudomonadati</taxon>
        <taxon>Pseudomonadota</taxon>
        <taxon>Gammaproteobacteria</taxon>
        <taxon>Enterobacterales</taxon>
        <taxon>Enterobacteriaceae</taxon>
        <taxon>Enterobacter</taxon>
        <taxon>Enterobacter cloacae complex</taxon>
    </lineage>
</organism>
<feature type="compositionally biased region" description="Basic and acidic residues" evidence="1">
    <location>
        <begin position="33"/>
        <end position="44"/>
    </location>
</feature>
<evidence type="ECO:0000256" key="1">
    <source>
        <dbReference type="SAM" id="MobiDB-lite"/>
    </source>
</evidence>
<comment type="caution">
    <text evidence="2">The sequence shown here is derived from an EMBL/GenBank/DDBJ whole genome shotgun (WGS) entry which is preliminary data.</text>
</comment>
<evidence type="ECO:0000313" key="2">
    <source>
        <dbReference type="EMBL" id="ESS57471.1"/>
    </source>
</evidence>